<dbReference type="GeneID" id="36285657"/>
<feature type="compositionally biased region" description="Low complexity" evidence="1">
    <location>
        <begin position="13"/>
        <end position="32"/>
    </location>
</feature>
<dbReference type="AlphaFoldDB" id="A0A177AIN7"/>
<feature type="region of interest" description="Disordered" evidence="1">
    <location>
        <begin position="1"/>
        <end position="32"/>
    </location>
</feature>
<evidence type="ECO:0000313" key="2">
    <source>
        <dbReference type="EMBL" id="OAF61123.1"/>
    </source>
</evidence>
<name>A0A177AIN7_9PEZI</name>
<gene>
    <name evidence="2" type="ORF">VC83_02577</name>
</gene>
<dbReference type="EMBL" id="KV441390">
    <property type="protein sequence ID" value="OAF61123.1"/>
    <property type="molecule type" value="Genomic_DNA"/>
</dbReference>
<dbReference type="Proteomes" id="UP000077154">
    <property type="component" value="Unassembled WGS sequence"/>
</dbReference>
<dbReference type="RefSeq" id="XP_024326400.1">
    <property type="nucleotide sequence ID" value="XM_024466236.1"/>
</dbReference>
<feature type="region of interest" description="Disordered" evidence="1">
    <location>
        <begin position="137"/>
        <end position="190"/>
    </location>
</feature>
<proteinExistence type="predicted"/>
<reference evidence="2" key="1">
    <citation type="submission" date="2016-03" db="EMBL/GenBank/DDBJ databases">
        <title>Updated assembly of Pseudogymnoascus destructans, the fungus causing white-nose syndrome of bats.</title>
        <authorList>
            <person name="Palmer J.M."/>
            <person name="Drees K.P."/>
            <person name="Foster J.T."/>
            <person name="Lindner D.L."/>
        </authorList>
    </citation>
    <scope>NUCLEOTIDE SEQUENCE [LARGE SCALE GENOMIC DNA]</scope>
    <source>
        <strain evidence="2">20631-21</strain>
    </source>
</reference>
<dbReference type="VEuPathDB" id="FungiDB:GMDG_06219"/>
<feature type="compositionally biased region" description="Polar residues" evidence="1">
    <location>
        <begin position="147"/>
        <end position="159"/>
    </location>
</feature>
<protein>
    <submittedName>
        <fullName evidence="2">Uncharacterized protein</fullName>
    </submittedName>
</protein>
<evidence type="ECO:0000256" key="1">
    <source>
        <dbReference type="SAM" id="MobiDB-lite"/>
    </source>
</evidence>
<organism evidence="2">
    <name type="scientific">Pseudogymnoascus destructans</name>
    <dbReference type="NCBI Taxonomy" id="655981"/>
    <lineage>
        <taxon>Eukaryota</taxon>
        <taxon>Fungi</taxon>
        <taxon>Dikarya</taxon>
        <taxon>Ascomycota</taxon>
        <taxon>Pezizomycotina</taxon>
        <taxon>Leotiomycetes</taxon>
        <taxon>Thelebolales</taxon>
        <taxon>Thelebolaceae</taxon>
        <taxon>Pseudogymnoascus</taxon>
    </lineage>
</organism>
<feature type="region of interest" description="Disordered" evidence="1">
    <location>
        <begin position="47"/>
        <end position="67"/>
    </location>
</feature>
<dbReference type="OrthoDB" id="3440089at2759"/>
<sequence>MSALAAALPDHNYSQSQSQAQSQAYAQLSAQQQQRYQIPPAATLANQLQQQQQQFAPTPLRTQQPPNQQYAPQFAQQLQGMYVPAPGAHMQTLPSGTGMPQQGYAGVFAPQQQQVSPFFYHQQAPLFAGQTAMFRGQFAPQHGGGSVQSSRRPSEQLSVGESDVGRGSSAGSTSSIRGPPRKPAQSGHALWVGNLPPRCIGAQPKREFRAGCARENFERVFDCEEQLRVCAL</sequence>
<accession>A0A177AIN7</accession>